<dbReference type="PANTHER" id="PTHR24148:SF73">
    <property type="entry name" value="HET DOMAIN PROTEIN (AFU_ORTHOLOGUE AFUA_8G01020)"/>
    <property type="match status" value="1"/>
</dbReference>
<proteinExistence type="predicted"/>
<evidence type="ECO:0000313" key="2">
    <source>
        <dbReference type="Proteomes" id="UP000054516"/>
    </source>
</evidence>
<sequence length="407" mass="45402">MEIDNPKDTFTNFAATVIRSNVDVLLFSQTPKSPTLGRKLPSWVPDWSADPLQTPYGYSDLATPVFSAGGPRAGHNMAVDAMRGALRVVAVPVGRVARVGARSIRPDENSTLESAEYMSVRYLFEEVGEFVEMAAEIDRAHAPDISDEQRRLESIIRISDGGLSMRQFPVQFDSTTAYAVLKDVHENVSRWGRRLIDVSAQTQSMSSFTGVARSTGIMPWYWTPASEVDVTRLCAIDPVAAIKIWAEGLCSLVSDVWWVVWYVAKIRLLTTMLRIRRRWVRIGVHDSDHNEALRNVGLKSELIWSQEWELYTSNLLKNANRKLFLTDTGYVGLGPCNMEENDIIVVIPGGSVPHVLRHHTMQGTPGDCYSDEMVSSWLYVGEAYCDGAMDGELVAGEGNEPRNFEIV</sequence>
<dbReference type="Proteomes" id="UP000054516">
    <property type="component" value="Unassembled WGS sequence"/>
</dbReference>
<accession>A0A1W2TXL2</accession>
<dbReference type="OrthoDB" id="4587016at2759"/>
<dbReference type="STRING" id="77044.A0A1W2TXL2"/>
<name>A0A1W2TXL2_ROSNE</name>
<dbReference type="EMBL" id="DF977569">
    <property type="protein sequence ID" value="GAP93456.1"/>
    <property type="molecule type" value="Genomic_DNA"/>
</dbReference>
<protein>
    <submittedName>
        <fullName evidence="1">Putative heterokaryon incompatibility protein</fullName>
    </submittedName>
</protein>
<dbReference type="PANTHER" id="PTHR24148">
    <property type="entry name" value="ANKYRIN REPEAT DOMAIN-CONTAINING PROTEIN 39 HOMOLOG-RELATED"/>
    <property type="match status" value="1"/>
</dbReference>
<dbReference type="InterPro" id="IPR052895">
    <property type="entry name" value="HetReg/Transcr_Mod"/>
</dbReference>
<evidence type="ECO:0000313" key="1">
    <source>
        <dbReference type="EMBL" id="GAP93456.1"/>
    </source>
</evidence>
<gene>
    <name evidence="1" type="ORF">SAMD00023353_12400140</name>
</gene>
<keyword evidence="2" id="KW-1185">Reference proteome</keyword>
<dbReference type="Pfam" id="PF26639">
    <property type="entry name" value="Het-6_barrel"/>
    <property type="match status" value="1"/>
</dbReference>
<dbReference type="AlphaFoldDB" id="A0A1W2TXL2"/>
<organism evidence="1">
    <name type="scientific">Rosellinia necatrix</name>
    <name type="common">White root-rot fungus</name>
    <dbReference type="NCBI Taxonomy" id="77044"/>
    <lineage>
        <taxon>Eukaryota</taxon>
        <taxon>Fungi</taxon>
        <taxon>Dikarya</taxon>
        <taxon>Ascomycota</taxon>
        <taxon>Pezizomycotina</taxon>
        <taxon>Sordariomycetes</taxon>
        <taxon>Xylariomycetidae</taxon>
        <taxon>Xylariales</taxon>
        <taxon>Xylariaceae</taxon>
        <taxon>Rosellinia</taxon>
    </lineage>
</organism>
<reference evidence="1" key="1">
    <citation type="submission" date="2016-03" db="EMBL/GenBank/DDBJ databases">
        <title>Draft genome sequence of Rosellinia necatrix.</title>
        <authorList>
            <person name="Kanematsu S."/>
        </authorList>
    </citation>
    <scope>NUCLEOTIDE SEQUENCE [LARGE SCALE GENOMIC DNA]</scope>
    <source>
        <strain evidence="1">W97</strain>
    </source>
</reference>